<name>A0A8S8XG64_9PROT</name>
<dbReference type="AlphaFoldDB" id="A0A8S8XG64"/>
<dbReference type="GO" id="GO:0004069">
    <property type="term" value="F:L-aspartate:2-oxoglutarate aminotransferase activity"/>
    <property type="evidence" value="ECO:0007669"/>
    <property type="project" value="UniProtKB-EC"/>
</dbReference>
<dbReference type="Pfam" id="PF00155">
    <property type="entry name" value="Aminotran_1_2"/>
    <property type="match status" value="1"/>
</dbReference>
<proteinExistence type="inferred from homology"/>
<keyword evidence="11" id="KW-1185">Reference proteome</keyword>
<keyword evidence="6" id="KW-0808">Transferase</keyword>
<organism evidence="10 11">
    <name type="scientific">Roseiterribacter gracilis</name>
    <dbReference type="NCBI Taxonomy" id="2812848"/>
    <lineage>
        <taxon>Bacteria</taxon>
        <taxon>Pseudomonadati</taxon>
        <taxon>Pseudomonadota</taxon>
        <taxon>Alphaproteobacteria</taxon>
        <taxon>Rhodospirillales</taxon>
        <taxon>Roseiterribacteraceae</taxon>
        <taxon>Roseiterribacter</taxon>
    </lineage>
</organism>
<sequence length="387" mass="43247">MQHLPAPFEIFRSMTETVFETMSLLARAHDAINLGQGFPDHGEPEALLRIAAEKLLHGSNQYPPMRGLPELRWAVAAHAARFHGVTLDPDSEVLVTSGATEALADTLLAYLSPGDEIVLFEPLYDAYAPIARRAGAVPKVVRLEPPSWTLTANALDAALSEKTRVILFNNPMNPTGKVWSSDEIDLIASRAKARDLLVVADEVYEHLVFEGASFKTVLAHPDLRHRAVRIGSAGKSFSLTGWKVGYAQADAAILEPIVRCHQFITFTTPPNLQQAVAVGLQLDDRYFAELRTRMQRKRDTFRAGLRRVGFEPLEAQGAYFVCARFDQVRKDLSDLEFCRWITTEARVAAIPVSAFYDERPRTDLIRFCVCKKDEVLDEALTRLTRFV</sequence>
<dbReference type="Gene3D" id="3.40.640.10">
    <property type="entry name" value="Type I PLP-dependent aspartate aminotransferase-like (Major domain)"/>
    <property type="match status" value="1"/>
</dbReference>
<dbReference type="SUPFAM" id="SSF53383">
    <property type="entry name" value="PLP-dependent transferases"/>
    <property type="match status" value="1"/>
</dbReference>
<keyword evidence="5 10" id="KW-0032">Aminotransferase</keyword>
<dbReference type="EC" id="2.6.1.1" evidence="4"/>
<dbReference type="PANTHER" id="PTHR43807">
    <property type="entry name" value="FI04487P"/>
    <property type="match status" value="1"/>
</dbReference>
<evidence type="ECO:0000256" key="5">
    <source>
        <dbReference type="ARBA" id="ARBA00022576"/>
    </source>
</evidence>
<comment type="subunit">
    <text evidence="3">Homodimer.</text>
</comment>
<dbReference type="NCBIfam" id="NF006488">
    <property type="entry name" value="PRK08912.1"/>
    <property type="match status" value="1"/>
</dbReference>
<protein>
    <recommendedName>
        <fullName evidence="4">aspartate transaminase</fullName>
        <ecNumber evidence="4">2.6.1.1</ecNumber>
    </recommendedName>
</protein>
<gene>
    <name evidence="10" type="ORF">TMPK1_23320</name>
</gene>
<evidence type="ECO:0000256" key="1">
    <source>
        <dbReference type="ARBA" id="ARBA00001933"/>
    </source>
</evidence>
<comment type="caution">
    <text evidence="10">The sequence shown here is derived from an EMBL/GenBank/DDBJ whole genome shotgun (WGS) entry which is preliminary data.</text>
</comment>
<dbReference type="CDD" id="cd00609">
    <property type="entry name" value="AAT_like"/>
    <property type="match status" value="1"/>
</dbReference>
<evidence type="ECO:0000256" key="2">
    <source>
        <dbReference type="ARBA" id="ARBA00007441"/>
    </source>
</evidence>
<comment type="catalytic activity">
    <reaction evidence="8">
        <text>L-aspartate + 2-oxoglutarate = oxaloacetate + L-glutamate</text>
        <dbReference type="Rhea" id="RHEA:21824"/>
        <dbReference type="ChEBI" id="CHEBI:16452"/>
        <dbReference type="ChEBI" id="CHEBI:16810"/>
        <dbReference type="ChEBI" id="CHEBI:29985"/>
        <dbReference type="ChEBI" id="CHEBI:29991"/>
        <dbReference type="EC" id="2.6.1.1"/>
    </reaction>
</comment>
<dbReference type="InterPro" id="IPR015421">
    <property type="entry name" value="PyrdxlP-dep_Trfase_major"/>
</dbReference>
<reference evidence="10" key="1">
    <citation type="submission" date="2021-02" db="EMBL/GenBank/DDBJ databases">
        <title>Genome sequence of Rhodospirillales sp. strain TMPK1 isolated from soil.</title>
        <authorList>
            <person name="Nakai R."/>
            <person name="Kusada H."/>
            <person name="Tamaki H."/>
        </authorList>
    </citation>
    <scope>NUCLEOTIDE SEQUENCE</scope>
    <source>
        <strain evidence="10">TMPK1</strain>
    </source>
</reference>
<evidence type="ECO:0000313" key="11">
    <source>
        <dbReference type="Proteomes" id="UP000681075"/>
    </source>
</evidence>
<comment type="similarity">
    <text evidence="2">Belongs to the class-I pyridoxal-phosphate-dependent aminotransferase family.</text>
</comment>
<evidence type="ECO:0000259" key="9">
    <source>
        <dbReference type="Pfam" id="PF00155"/>
    </source>
</evidence>
<accession>A0A8S8XG64</accession>
<dbReference type="Gene3D" id="3.90.1150.10">
    <property type="entry name" value="Aspartate Aminotransferase, domain 1"/>
    <property type="match status" value="1"/>
</dbReference>
<dbReference type="InterPro" id="IPR004839">
    <property type="entry name" value="Aminotransferase_I/II_large"/>
</dbReference>
<dbReference type="InterPro" id="IPR015422">
    <property type="entry name" value="PyrdxlP-dep_Trfase_small"/>
</dbReference>
<dbReference type="FunFam" id="3.40.640.10:FF:000033">
    <property type="entry name" value="Aspartate aminotransferase"/>
    <property type="match status" value="1"/>
</dbReference>
<dbReference type="EMBL" id="BOPV01000001">
    <property type="protein sequence ID" value="GIL40095.1"/>
    <property type="molecule type" value="Genomic_DNA"/>
</dbReference>
<evidence type="ECO:0000313" key="10">
    <source>
        <dbReference type="EMBL" id="GIL40095.1"/>
    </source>
</evidence>
<evidence type="ECO:0000256" key="6">
    <source>
        <dbReference type="ARBA" id="ARBA00022679"/>
    </source>
</evidence>
<evidence type="ECO:0000256" key="8">
    <source>
        <dbReference type="ARBA" id="ARBA00049185"/>
    </source>
</evidence>
<evidence type="ECO:0000256" key="4">
    <source>
        <dbReference type="ARBA" id="ARBA00012753"/>
    </source>
</evidence>
<dbReference type="RefSeq" id="WP_420243204.1">
    <property type="nucleotide sequence ID" value="NZ_BOPV01000001.1"/>
</dbReference>
<evidence type="ECO:0000256" key="7">
    <source>
        <dbReference type="ARBA" id="ARBA00022898"/>
    </source>
</evidence>
<evidence type="ECO:0000256" key="3">
    <source>
        <dbReference type="ARBA" id="ARBA00011738"/>
    </source>
</evidence>
<dbReference type="GO" id="GO:0005737">
    <property type="term" value="C:cytoplasm"/>
    <property type="evidence" value="ECO:0007669"/>
    <property type="project" value="TreeGrafter"/>
</dbReference>
<keyword evidence="7" id="KW-0663">Pyridoxal phosphate</keyword>
<dbReference type="InterPro" id="IPR015424">
    <property type="entry name" value="PyrdxlP-dep_Trfase"/>
</dbReference>
<dbReference type="GO" id="GO:0016212">
    <property type="term" value="F:kynurenine-oxoglutarate transaminase activity"/>
    <property type="evidence" value="ECO:0007669"/>
    <property type="project" value="TreeGrafter"/>
</dbReference>
<feature type="domain" description="Aminotransferase class I/classII large" evidence="9">
    <location>
        <begin position="30"/>
        <end position="383"/>
    </location>
</feature>
<dbReference type="PANTHER" id="PTHR43807:SF20">
    <property type="entry name" value="FI04487P"/>
    <property type="match status" value="1"/>
</dbReference>
<comment type="cofactor">
    <cofactor evidence="1">
        <name>pyridoxal 5'-phosphate</name>
        <dbReference type="ChEBI" id="CHEBI:597326"/>
    </cofactor>
</comment>
<dbReference type="Proteomes" id="UP000681075">
    <property type="component" value="Unassembled WGS sequence"/>
</dbReference>
<dbReference type="GO" id="GO:0030170">
    <property type="term" value="F:pyridoxal phosphate binding"/>
    <property type="evidence" value="ECO:0007669"/>
    <property type="project" value="InterPro"/>
</dbReference>
<dbReference type="InterPro" id="IPR051326">
    <property type="entry name" value="Kynurenine-oxoglutarate_AT"/>
</dbReference>